<dbReference type="AlphaFoldDB" id="T1DKY9"/>
<feature type="non-terminal residue" evidence="3">
    <location>
        <position position="1"/>
    </location>
</feature>
<evidence type="ECO:0000256" key="1">
    <source>
        <dbReference type="SAM" id="MobiDB-lite"/>
    </source>
</evidence>
<sequence>SNNTSRSVNTRTHKDNSSSSNNNGMVVVMLVVLLRLRLLPALLLLLVQLLLQLFLLMRRFLRVLLLPVQRTCRRLLPLAHPVVWPQTPTTPCNTRTVRMHALVQICFRFAINCFTTVWCTRPWSVLNAACLQFVTTAAAAAAAATAFSRWHHNSCTALLLNRF</sequence>
<evidence type="ECO:0000256" key="2">
    <source>
        <dbReference type="SAM" id="Phobius"/>
    </source>
</evidence>
<keyword evidence="2" id="KW-0472">Membrane</keyword>
<keyword evidence="2" id="KW-1133">Transmembrane helix</keyword>
<feature type="transmembrane region" description="Helical" evidence="2">
    <location>
        <begin position="26"/>
        <end position="56"/>
    </location>
</feature>
<name>T1DKY9_ANOAQ</name>
<reference evidence="3" key="1">
    <citation type="submission" date="2013-07" db="EMBL/GenBank/DDBJ databases">
        <title>Transcriptome sequencing and developmental regulation of gene expression in Anopheles aquasalis.</title>
        <authorList>
            <consortium name="Brazilian Malaria Network (MCT/CNPq/MS/SCTIE/DECIT/PRONEX 555648/2009-5) and Research Network on Bioactive Molecules from Arthropod Vectors (NAP-MOBIARVE"/>
            <consortium name="University of Sao Paulo)"/>
            <person name="Marinotti O."/>
            <person name="Ribeiro J.M.C."/>
            <person name="Costa-da-Silva A.L."/>
            <person name="Silva M.C.P."/>
            <person name="Lopes A.R."/>
            <person name="Barros M.S."/>
            <person name="Sa-Nunes A."/>
            <person name="Konjin B.B."/>
            <person name="Carvalho E."/>
            <person name="Suesdek L."/>
            <person name="Silva-Neto M.A.C."/>
            <person name="Capurro M.L."/>
        </authorList>
    </citation>
    <scope>NUCLEOTIDE SEQUENCE</scope>
    <source>
        <tissue evidence="3">Whole body</tissue>
    </source>
</reference>
<proteinExistence type="evidence at transcript level"/>
<dbReference type="EMBL" id="GAMD01000701">
    <property type="protein sequence ID" value="JAB00890.1"/>
    <property type="molecule type" value="mRNA"/>
</dbReference>
<accession>T1DKY9</accession>
<protein>
    <submittedName>
        <fullName evidence="3">Uncharacterized protein</fullName>
    </submittedName>
</protein>
<organism evidence="3">
    <name type="scientific">Anopheles aquasalis</name>
    <name type="common">Malaria mosquito</name>
    <dbReference type="NCBI Taxonomy" id="42839"/>
    <lineage>
        <taxon>Eukaryota</taxon>
        <taxon>Metazoa</taxon>
        <taxon>Ecdysozoa</taxon>
        <taxon>Arthropoda</taxon>
        <taxon>Hexapoda</taxon>
        <taxon>Insecta</taxon>
        <taxon>Pterygota</taxon>
        <taxon>Neoptera</taxon>
        <taxon>Endopterygota</taxon>
        <taxon>Diptera</taxon>
        <taxon>Nematocera</taxon>
        <taxon>Culicoidea</taxon>
        <taxon>Culicidae</taxon>
        <taxon>Anophelinae</taxon>
        <taxon>Anopheles</taxon>
    </lineage>
</organism>
<feature type="compositionally biased region" description="Polar residues" evidence="1">
    <location>
        <begin position="1"/>
        <end position="10"/>
    </location>
</feature>
<evidence type="ECO:0000313" key="3">
    <source>
        <dbReference type="EMBL" id="JAB00890.1"/>
    </source>
</evidence>
<feature type="region of interest" description="Disordered" evidence="1">
    <location>
        <begin position="1"/>
        <end position="20"/>
    </location>
</feature>
<keyword evidence="2" id="KW-0812">Transmembrane</keyword>